<organism evidence="1 2">
    <name type="scientific">Mesorhizobium alhagi CCNWXJ12-2</name>
    <dbReference type="NCBI Taxonomy" id="1107882"/>
    <lineage>
        <taxon>Bacteria</taxon>
        <taxon>Pseudomonadati</taxon>
        <taxon>Pseudomonadota</taxon>
        <taxon>Alphaproteobacteria</taxon>
        <taxon>Hyphomicrobiales</taxon>
        <taxon>Phyllobacteriaceae</taxon>
        <taxon>Allomesorhizobium</taxon>
    </lineage>
</organism>
<name>H0HR63_9HYPH</name>
<dbReference type="EMBL" id="AHAM01000100">
    <property type="protein sequence ID" value="EHK56783.1"/>
    <property type="molecule type" value="Genomic_DNA"/>
</dbReference>
<dbReference type="PATRIC" id="fig|1107882.3.peg.2585"/>
<evidence type="ECO:0000313" key="1">
    <source>
        <dbReference type="EMBL" id="EHK56783.1"/>
    </source>
</evidence>
<accession>H0HR63</accession>
<gene>
    <name evidence="1" type="ORF">MAXJ12_13231</name>
</gene>
<proteinExistence type="predicted"/>
<evidence type="ECO:0000313" key="2">
    <source>
        <dbReference type="Proteomes" id="UP000003250"/>
    </source>
</evidence>
<reference evidence="1 2" key="1">
    <citation type="journal article" date="2012" name="J. Bacteriol.">
        <title>Draft Genome Sequence of Mesorhizobium alhagi CCNWXJ12-2T, a Novel Salt-Resistant Species Isolated from the Desert of Northwestern China.</title>
        <authorList>
            <person name="Zhou M."/>
            <person name="Chen W."/>
            <person name="Chen H."/>
            <person name="Wei G."/>
        </authorList>
    </citation>
    <scope>NUCLEOTIDE SEQUENCE [LARGE SCALE GENOMIC DNA]</scope>
    <source>
        <strain evidence="1 2">CCNWXJ12-2</strain>
    </source>
</reference>
<dbReference type="AlphaFoldDB" id="H0HR63"/>
<keyword evidence="2" id="KW-1185">Reference proteome</keyword>
<dbReference type="RefSeq" id="WP_008836273.1">
    <property type="nucleotide sequence ID" value="NZ_AHAM01000100.1"/>
</dbReference>
<dbReference type="OrthoDB" id="7864523at2"/>
<sequence length="87" mass="9631">MQDKSDPAVIVSDLCSRVTGGGVSVYIQIYRLEHETAWTLEVVDHEGASTVFDDKFETDQAALDAAMRVIEDEGIRTFVDDRSGTLH</sequence>
<dbReference type="Proteomes" id="UP000003250">
    <property type="component" value="Unassembled WGS sequence"/>
</dbReference>
<protein>
    <submittedName>
        <fullName evidence="1">Uncharacterized protein</fullName>
    </submittedName>
</protein>